<comment type="similarity">
    <text evidence="1 8">Belongs to the iron/manganese superoxide dismutase family.</text>
</comment>
<dbReference type="Pfam" id="PF00081">
    <property type="entry name" value="Sod_Fe_N"/>
    <property type="match status" value="1"/>
</dbReference>
<dbReference type="PIRSF" id="PIRSF000349">
    <property type="entry name" value="SODismutase"/>
    <property type="match status" value="1"/>
</dbReference>
<dbReference type="SUPFAM" id="SSF46609">
    <property type="entry name" value="Fe,Mn superoxide dismutase (SOD), N-terminal domain"/>
    <property type="match status" value="1"/>
</dbReference>
<feature type="binding site" evidence="7">
    <location>
        <position position="160"/>
    </location>
    <ligand>
        <name>Mn(2+)</name>
        <dbReference type="ChEBI" id="CHEBI:29035"/>
    </ligand>
</feature>
<dbReference type="GO" id="GO:0046872">
    <property type="term" value="F:metal ion binding"/>
    <property type="evidence" value="ECO:0007669"/>
    <property type="project" value="UniProtKB-KW"/>
</dbReference>
<dbReference type="InterPro" id="IPR036314">
    <property type="entry name" value="SOD_C_sf"/>
</dbReference>
<evidence type="ECO:0000259" key="9">
    <source>
        <dbReference type="Pfam" id="PF00081"/>
    </source>
</evidence>
<feature type="domain" description="Manganese/iron superoxide dismutase N-terminal" evidence="9">
    <location>
        <begin position="2"/>
        <end position="82"/>
    </location>
</feature>
<evidence type="ECO:0000256" key="1">
    <source>
        <dbReference type="ARBA" id="ARBA00008714"/>
    </source>
</evidence>
<keyword evidence="4 7" id="KW-0479">Metal-binding</keyword>
<comment type="subunit">
    <text evidence="2">Homodimer.</text>
</comment>
<dbReference type="InterPro" id="IPR036324">
    <property type="entry name" value="Mn/Fe_SOD_N_sf"/>
</dbReference>
<evidence type="ECO:0000259" key="10">
    <source>
        <dbReference type="Pfam" id="PF02777"/>
    </source>
</evidence>
<reference evidence="11 12" key="1">
    <citation type="submission" date="2020-05" db="EMBL/GenBank/DDBJ databases">
        <title>Sulfurimonas marisnigri, sp. nov., and Sulfurimonas baltica, sp. nov., manganese oxide reducing chemolithoautotrophs of the class Epsilonproteobacteria isolated from the pelagic redoxclines of the Black and Baltic Seas and emended description of the genus Sulfurimonas.</title>
        <authorList>
            <person name="Henkel J.V."/>
            <person name="Laudan C."/>
            <person name="Werner J."/>
            <person name="Neu T."/>
            <person name="Plewe S."/>
            <person name="Sproer C."/>
            <person name="Bunk B."/>
            <person name="Schulz-Vogt H.N."/>
        </authorList>
    </citation>
    <scope>NUCLEOTIDE SEQUENCE [LARGE SCALE GENOMIC DNA]</scope>
    <source>
        <strain evidence="11 12">GD2</strain>
    </source>
</reference>
<evidence type="ECO:0000256" key="7">
    <source>
        <dbReference type="PIRSR" id="PIRSR000349-1"/>
    </source>
</evidence>
<evidence type="ECO:0000256" key="5">
    <source>
        <dbReference type="ARBA" id="ARBA00023002"/>
    </source>
</evidence>
<dbReference type="PANTHER" id="PTHR42769:SF3">
    <property type="entry name" value="SUPEROXIDE DISMUTASE [FE] 2, CHLOROPLASTIC"/>
    <property type="match status" value="1"/>
</dbReference>
<feature type="binding site" evidence="7">
    <location>
        <position position="27"/>
    </location>
    <ligand>
        <name>Mn(2+)</name>
        <dbReference type="ChEBI" id="CHEBI:29035"/>
    </ligand>
</feature>
<dbReference type="SUPFAM" id="SSF54719">
    <property type="entry name" value="Fe,Mn superoxide dismutase (SOD), C-terminal domain"/>
    <property type="match status" value="1"/>
</dbReference>
<dbReference type="Gene3D" id="1.10.287.990">
    <property type="entry name" value="Fe,Mn superoxide dismutase (SOD) domain"/>
    <property type="match status" value="1"/>
</dbReference>
<evidence type="ECO:0000256" key="4">
    <source>
        <dbReference type="ARBA" id="ARBA00022723"/>
    </source>
</evidence>
<dbReference type="PRINTS" id="PR01703">
    <property type="entry name" value="MNSODISMTASE"/>
</dbReference>
<keyword evidence="6" id="KW-0408">Iron</keyword>
<dbReference type="EC" id="1.15.1.1" evidence="3 8"/>
<dbReference type="InterPro" id="IPR019832">
    <property type="entry name" value="Mn/Fe_SOD_C"/>
</dbReference>
<dbReference type="InterPro" id="IPR019833">
    <property type="entry name" value="Mn/Fe_SOD_BS"/>
</dbReference>
<evidence type="ECO:0000256" key="3">
    <source>
        <dbReference type="ARBA" id="ARBA00012682"/>
    </source>
</evidence>
<evidence type="ECO:0000256" key="6">
    <source>
        <dbReference type="ARBA" id="ARBA00023004"/>
    </source>
</evidence>
<dbReference type="InterPro" id="IPR019831">
    <property type="entry name" value="Mn/Fe_SOD_N"/>
</dbReference>
<feature type="binding site" evidence="7">
    <location>
        <position position="156"/>
    </location>
    <ligand>
        <name>Mn(2+)</name>
        <dbReference type="ChEBI" id="CHEBI:29035"/>
    </ligand>
</feature>
<feature type="domain" description="Manganese/iron superoxide dismutase C-terminal" evidence="10">
    <location>
        <begin position="90"/>
        <end position="188"/>
    </location>
</feature>
<comment type="function">
    <text evidence="8">Destroys radicals which are normally produced within the cells and which are toxic to biological systems.</text>
</comment>
<sequence>MKFELMQLPYETNALEPYISVETISYHYGKHHLAYVNKLNALTEGTEYSNKSLEYIVKNADGAIFNNAAQVCNHDFYWHGLSGAATAPSIELSNLMESSFGSVAAFKEKFISTAAGYFGSGWVWLSLDKDKKLIIEATSNADNPIRHNRIPLLTCDVWEHAYYIDYRNMRPEYLENWWKLINWQFVSDNLSNTEK</sequence>
<dbReference type="PROSITE" id="PS00088">
    <property type="entry name" value="SOD_MN"/>
    <property type="match status" value="1"/>
</dbReference>
<dbReference type="Pfam" id="PF02777">
    <property type="entry name" value="Sod_Fe_C"/>
    <property type="match status" value="1"/>
</dbReference>
<dbReference type="InterPro" id="IPR001189">
    <property type="entry name" value="Mn/Fe_SOD"/>
</dbReference>
<dbReference type="EMBL" id="CP054492">
    <property type="protein sequence ID" value="QOY52899.1"/>
    <property type="molecule type" value="Genomic_DNA"/>
</dbReference>
<dbReference type="Proteomes" id="UP000593994">
    <property type="component" value="Chromosome"/>
</dbReference>
<evidence type="ECO:0000313" key="12">
    <source>
        <dbReference type="Proteomes" id="UP000593994"/>
    </source>
</evidence>
<accession>A0A7S7LWN0</accession>
<feature type="binding site" evidence="7">
    <location>
        <position position="74"/>
    </location>
    <ligand>
        <name>Mn(2+)</name>
        <dbReference type="ChEBI" id="CHEBI:29035"/>
    </ligand>
</feature>
<dbReference type="PANTHER" id="PTHR42769">
    <property type="entry name" value="SUPEROXIDE DISMUTASE"/>
    <property type="match status" value="1"/>
</dbReference>
<protein>
    <recommendedName>
        <fullName evidence="3 8">Superoxide dismutase</fullName>
        <ecNumber evidence="3 8">1.15.1.1</ecNumber>
    </recommendedName>
</protein>
<evidence type="ECO:0000313" key="11">
    <source>
        <dbReference type="EMBL" id="QOY52899.1"/>
    </source>
</evidence>
<dbReference type="AlphaFoldDB" id="A0A7S7LWN0"/>
<organism evidence="11 12">
    <name type="scientific">Candidatus Sulfurimonas baltica</name>
    <dbReference type="NCBI Taxonomy" id="2740404"/>
    <lineage>
        <taxon>Bacteria</taxon>
        <taxon>Pseudomonadati</taxon>
        <taxon>Campylobacterota</taxon>
        <taxon>Epsilonproteobacteria</taxon>
        <taxon>Campylobacterales</taxon>
        <taxon>Sulfurimonadaceae</taxon>
        <taxon>Sulfurimonas</taxon>
    </lineage>
</organism>
<dbReference type="FunFam" id="1.10.287.990:FF:000002">
    <property type="entry name" value="Superoxide dismutase"/>
    <property type="match status" value="1"/>
</dbReference>
<gene>
    <name evidence="11" type="ORF">HUE88_04210</name>
</gene>
<dbReference type="RefSeq" id="WP_194371389.1">
    <property type="nucleotide sequence ID" value="NZ_CP054492.1"/>
</dbReference>
<comment type="catalytic activity">
    <reaction evidence="8">
        <text>2 superoxide + 2 H(+) = H2O2 + O2</text>
        <dbReference type="Rhea" id="RHEA:20696"/>
        <dbReference type="ChEBI" id="CHEBI:15378"/>
        <dbReference type="ChEBI" id="CHEBI:15379"/>
        <dbReference type="ChEBI" id="CHEBI:16240"/>
        <dbReference type="ChEBI" id="CHEBI:18421"/>
        <dbReference type="EC" id="1.15.1.1"/>
    </reaction>
</comment>
<dbReference type="KEGG" id="sbal:HUE88_04210"/>
<keyword evidence="12" id="KW-1185">Reference proteome</keyword>
<dbReference type="GO" id="GO:0004784">
    <property type="term" value="F:superoxide dismutase activity"/>
    <property type="evidence" value="ECO:0007669"/>
    <property type="project" value="UniProtKB-EC"/>
</dbReference>
<name>A0A7S7LWN0_9BACT</name>
<proteinExistence type="inferred from homology"/>
<keyword evidence="5 8" id="KW-0560">Oxidoreductase</keyword>
<evidence type="ECO:0000256" key="2">
    <source>
        <dbReference type="ARBA" id="ARBA00011738"/>
    </source>
</evidence>
<dbReference type="Gene3D" id="3.55.40.20">
    <property type="entry name" value="Iron/manganese superoxide dismutase, C-terminal domain"/>
    <property type="match status" value="1"/>
</dbReference>
<evidence type="ECO:0000256" key="8">
    <source>
        <dbReference type="RuleBase" id="RU000414"/>
    </source>
</evidence>